<proteinExistence type="predicted"/>
<dbReference type="PROSITE" id="PS00198">
    <property type="entry name" value="4FE4S_FER_1"/>
    <property type="match status" value="1"/>
</dbReference>
<evidence type="ECO:0000256" key="2">
    <source>
        <dbReference type="ARBA" id="ARBA00022840"/>
    </source>
</evidence>
<dbReference type="Proteomes" id="UP000785679">
    <property type="component" value="Unassembled WGS sequence"/>
</dbReference>
<dbReference type="SUPFAM" id="SSF52540">
    <property type="entry name" value="P-loop containing nucleoside triphosphate hydrolases"/>
    <property type="match status" value="2"/>
</dbReference>
<feature type="domain" description="ABC transporter" evidence="4">
    <location>
        <begin position="125"/>
        <end position="373"/>
    </location>
</feature>
<dbReference type="Pfam" id="PF00037">
    <property type="entry name" value="Fer4"/>
    <property type="match status" value="1"/>
</dbReference>
<dbReference type="InterPro" id="IPR007209">
    <property type="entry name" value="RNaseL-inhib-like_metal-bd_dom"/>
</dbReference>
<dbReference type="GO" id="GO:0016887">
    <property type="term" value="F:ATP hydrolysis activity"/>
    <property type="evidence" value="ECO:0007669"/>
    <property type="project" value="InterPro"/>
</dbReference>
<comment type="caution">
    <text evidence="6">The sequence shown here is derived from an EMBL/GenBank/DDBJ whole genome shotgun (WGS) entry which is preliminary data.</text>
</comment>
<dbReference type="InterPro" id="IPR013283">
    <property type="entry name" value="RLI1"/>
</dbReference>
<evidence type="ECO:0000256" key="3">
    <source>
        <dbReference type="SAM" id="MobiDB-lite"/>
    </source>
</evidence>
<dbReference type="PRINTS" id="PR01868">
    <property type="entry name" value="ABCEFAMILY"/>
</dbReference>
<dbReference type="GO" id="GO:0005524">
    <property type="term" value="F:ATP binding"/>
    <property type="evidence" value="ECO:0007669"/>
    <property type="project" value="UniProtKB-KW"/>
</dbReference>
<accession>A0A8J8P2C4</accession>
<dbReference type="InterPro" id="IPR027417">
    <property type="entry name" value="P-loop_NTPase"/>
</dbReference>
<dbReference type="GO" id="GO:0006412">
    <property type="term" value="P:translation"/>
    <property type="evidence" value="ECO:0007669"/>
    <property type="project" value="UniProtKB-ARBA"/>
</dbReference>
<dbReference type="EMBL" id="RRYP01002863">
    <property type="protein sequence ID" value="TNV84356.1"/>
    <property type="molecule type" value="Genomic_DNA"/>
</dbReference>
<dbReference type="PROSITE" id="PS51379">
    <property type="entry name" value="4FE4S_FER_2"/>
    <property type="match status" value="1"/>
</dbReference>
<feature type="region of interest" description="Disordered" evidence="3">
    <location>
        <begin position="670"/>
        <end position="725"/>
    </location>
</feature>
<evidence type="ECO:0000256" key="1">
    <source>
        <dbReference type="ARBA" id="ARBA00022741"/>
    </source>
</evidence>
<feature type="region of interest" description="Disordered" evidence="3">
    <location>
        <begin position="640"/>
        <end position="659"/>
    </location>
</feature>
<keyword evidence="7" id="KW-1185">Reference proteome</keyword>
<feature type="domain" description="4Fe-4S ferredoxin-type" evidence="5">
    <location>
        <begin position="101"/>
        <end position="130"/>
    </location>
</feature>
<protein>
    <submittedName>
        <fullName evidence="6">Uncharacterized protein</fullName>
    </submittedName>
</protein>
<feature type="compositionally biased region" description="Basic residues" evidence="3">
    <location>
        <begin position="715"/>
        <end position="725"/>
    </location>
</feature>
<evidence type="ECO:0000313" key="7">
    <source>
        <dbReference type="Proteomes" id="UP000785679"/>
    </source>
</evidence>
<dbReference type="InterPro" id="IPR017896">
    <property type="entry name" value="4Fe4S_Fe-S-bd"/>
</dbReference>
<dbReference type="Gene3D" id="3.40.50.300">
    <property type="entry name" value="P-loop containing nucleotide triphosphate hydrolases"/>
    <property type="match status" value="2"/>
</dbReference>
<dbReference type="InterPro" id="IPR003593">
    <property type="entry name" value="AAA+_ATPase"/>
</dbReference>
<dbReference type="PROSITE" id="PS50893">
    <property type="entry name" value="ABC_TRANSPORTER_2"/>
    <property type="match status" value="2"/>
</dbReference>
<organism evidence="6 7">
    <name type="scientific">Halteria grandinella</name>
    <dbReference type="NCBI Taxonomy" id="5974"/>
    <lineage>
        <taxon>Eukaryota</taxon>
        <taxon>Sar</taxon>
        <taxon>Alveolata</taxon>
        <taxon>Ciliophora</taxon>
        <taxon>Intramacronucleata</taxon>
        <taxon>Spirotrichea</taxon>
        <taxon>Stichotrichia</taxon>
        <taxon>Sporadotrichida</taxon>
        <taxon>Halteriidae</taxon>
        <taxon>Halteria</taxon>
    </lineage>
</organism>
<dbReference type="OrthoDB" id="6593433at2759"/>
<gene>
    <name evidence="6" type="ORF">FGO68_gene14123</name>
</gene>
<dbReference type="FunFam" id="3.40.50.300:FF:000152">
    <property type="entry name" value="ATP-binding cassette, sub-family E, member 1"/>
    <property type="match status" value="1"/>
</dbReference>
<dbReference type="InterPro" id="IPR017871">
    <property type="entry name" value="ABC_transporter-like_CS"/>
</dbReference>
<feature type="domain" description="ABC transporter" evidence="4">
    <location>
        <begin position="409"/>
        <end position="630"/>
    </location>
</feature>
<dbReference type="GO" id="GO:0005737">
    <property type="term" value="C:cytoplasm"/>
    <property type="evidence" value="ECO:0007669"/>
    <property type="project" value="UniProtKB-ARBA"/>
</dbReference>
<dbReference type="GO" id="GO:0060255">
    <property type="term" value="P:regulation of macromolecule metabolic process"/>
    <property type="evidence" value="ECO:0007669"/>
    <property type="project" value="UniProtKB-ARBA"/>
</dbReference>
<dbReference type="InterPro" id="IPR003439">
    <property type="entry name" value="ABC_transporter-like_ATP-bd"/>
</dbReference>
<keyword evidence="1" id="KW-0547">Nucleotide-binding</keyword>
<evidence type="ECO:0000313" key="6">
    <source>
        <dbReference type="EMBL" id="TNV84356.1"/>
    </source>
</evidence>
<dbReference type="PROSITE" id="PS00211">
    <property type="entry name" value="ABC_TRANSPORTER_1"/>
    <property type="match status" value="2"/>
</dbReference>
<dbReference type="AlphaFoldDB" id="A0A8J8P2C4"/>
<dbReference type="Pfam" id="PF00005">
    <property type="entry name" value="ABC_tran"/>
    <property type="match status" value="2"/>
</dbReference>
<dbReference type="PANTHER" id="PTHR19248">
    <property type="entry name" value="ATP-BINDING TRANSPORT PROTEIN-RELATED"/>
    <property type="match status" value="1"/>
</dbReference>
<sequence length="725" mass="81873">MCENKLQTTYFLCIDQLHSHMHLFKQQQRYLKYKRSLPFFCQLLIVNKAQSNKRGAGEDKLRIAIINPDKCKPKKCKQECKKTCPVNKNDKMCIEVLPTSVICFISEALCIGCGMCVKRCPFEAIKIINLPKGLQNEVTHRYGANTFKLHRLPTPRPGEVLGLVGTNGIGKSTALKILAGTLQPNLGRHENAPAWKEILKFFRGSELQNYFTKLLENNLKALIKVQYVDSISKDPKIGKVIVGKRLQSLDKKGILPYIVEALDLESIMEREVQHLSGGELQRFVIGITSIQHADIYMFDEPSSYLDVKQRLKAAKMIRSLLSAENYVIAVEHDLSILDYLSDFICVLYGQPGAYGVVTMPYSVREGINIFLAGFIPTENMRFREDELTFKVVENDAEKEKEAVEQQKQISKPTNYKYPTMTKTLGGFKLDVQPGQFQQGEIVVMLGQNGTGKTTLIKMLAGVLKPDDITTEMPRLNISYKPQTIAPKFDGTVRDLLYLKLHDAWQQSLFKTEVLIPLDIESLLDNDVQTLSGGELQRVAIVLALAKPCDIYLIDEPSAYLDSEQRVRASKVMKRWIINSKRSAFVVEHDFIMATYLADKVIVFDGIPAKEAYCTSPEGLVSGMNKFLKLMDITFRRDPTNFRPRINKLNSQKDQEQKGAGNYFLMEGQMEEEQVKKAAEEEKKKAGAAAKKSGAADEEEVAPSKKKGGDEDFGEKKKKSKKHDKE</sequence>
<reference evidence="6" key="1">
    <citation type="submission" date="2019-06" db="EMBL/GenBank/DDBJ databases">
        <authorList>
            <person name="Zheng W."/>
        </authorList>
    </citation>
    <scope>NUCLEOTIDE SEQUENCE</scope>
    <source>
        <strain evidence="6">QDHG01</strain>
    </source>
</reference>
<dbReference type="Pfam" id="PF04068">
    <property type="entry name" value="Fer4_RLI"/>
    <property type="match status" value="1"/>
</dbReference>
<name>A0A8J8P2C4_HALGN</name>
<evidence type="ECO:0000259" key="5">
    <source>
        <dbReference type="PROSITE" id="PS51379"/>
    </source>
</evidence>
<keyword evidence="2" id="KW-0067">ATP-binding</keyword>
<evidence type="ECO:0000259" key="4">
    <source>
        <dbReference type="PROSITE" id="PS50893"/>
    </source>
</evidence>
<dbReference type="SUPFAM" id="SSF54862">
    <property type="entry name" value="4Fe-4S ferredoxins"/>
    <property type="match status" value="1"/>
</dbReference>
<dbReference type="SMART" id="SM00382">
    <property type="entry name" value="AAA"/>
    <property type="match status" value="2"/>
</dbReference>
<feature type="compositionally biased region" description="Basic and acidic residues" evidence="3">
    <location>
        <begin position="672"/>
        <end position="684"/>
    </location>
</feature>
<dbReference type="InterPro" id="IPR017900">
    <property type="entry name" value="4Fe4S_Fe_S_CS"/>
</dbReference>
<dbReference type="NCBIfam" id="NF009945">
    <property type="entry name" value="PRK13409.1"/>
    <property type="match status" value="1"/>
</dbReference>
<dbReference type="FunFam" id="3.40.50.300:FF:000144">
    <property type="entry name" value="ATP-binding cassette sub-family E member 1"/>
    <property type="match status" value="1"/>
</dbReference>